<feature type="transmembrane region" description="Helical" evidence="7">
    <location>
        <begin position="488"/>
        <end position="511"/>
    </location>
</feature>
<accession>A0ABD3AR04</accession>
<comment type="similarity">
    <text evidence="6">Belongs to the major facilitator superfamily. Phosphate:H(+) symporter (TC 2.A.1.9) family.</text>
</comment>
<feature type="transmembrane region" description="Helical" evidence="7">
    <location>
        <begin position="136"/>
        <end position="160"/>
    </location>
</feature>
<protein>
    <submittedName>
        <fullName evidence="8">Uncharacterized protein</fullName>
    </submittedName>
</protein>
<feature type="transmembrane region" description="Helical" evidence="7">
    <location>
        <begin position="406"/>
        <end position="427"/>
    </location>
</feature>
<comment type="subcellular location">
    <subcellularLocation>
        <location evidence="1">Membrane</location>
        <topology evidence="1">Multi-pass membrane protein</topology>
    </subcellularLocation>
</comment>
<keyword evidence="4 7" id="KW-1133">Transmembrane helix</keyword>
<keyword evidence="3 7" id="KW-0812">Transmembrane</keyword>
<sequence length="579" mass="64448">MTENGEVDNRGSKAKRKQLGGIKTMPIILANEACDKFAATGFHANMITYLTKELNLPLAKASNILANFNGTSNFTPLIGALIADSFAGRFWTIIFGSLIYELGMVIITIFAFLPSLRPPPCPTQQNCKEASTPQLSVLYISLLLLSIGTGGIRPCVVTFAADQFDMSKSKVEARKWNLFNWYYISMGVATLIALTVVVYVQDNVDWGWGLGIPTIAMGISTIAFVIGAPLYRRVKPGGSPLTRLAQVTVAAFKKRNVVPPTDPGLLYENKELDAAISSNGRLLHTNEFRWFDRAAIVTNTDLDESNQPNLWRLSTVHRVEELKSIIRVLPIWSAAILLITSYSNQHSFTIQQARTMERHLSHSFAIPPASLSIFSVTTLVIGLALYERLFVPFARRFTRNPTGITYLQRIGIGFGVNILGTIVSALVEIKRKKVAANHNLLNKPTAVIPISVFWLAPQFCLHGIGEVFMSVGLMEFLYDQFPESMKSIAVALSSIAMSLGSYLGAILVSLVHKYSGKERNWLPDRNLNKGRLDYYYWLVTGIQVVNLLYYVICAWYYTYKPLDLPTETRNVVDVELAKE</sequence>
<dbReference type="Gene3D" id="1.20.1250.20">
    <property type="entry name" value="MFS general substrate transporter like domains"/>
    <property type="match status" value="1"/>
</dbReference>
<dbReference type="Pfam" id="PF00854">
    <property type="entry name" value="PTR2"/>
    <property type="match status" value="1"/>
</dbReference>
<feature type="transmembrane region" description="Helical" evidence="7">
    <location>
        <begin position="181"/>
        <end position="200"/>
    </location>
</feature>
<keyword evidence="5 7" id="KW-0472">Membrane</keyword>
<dbReference type="PANTHER" id="PTHR11654">
    <property type="entry name" value="OLIGOPEPTIDE TRANSPORTER-RELATED"/>
    <property type="match status" value="1"/>
</dbReference>
<feature type="transmembrane region" description="Helical" evidence="7">
    <location>
        <begin position="90"/>
        <end position="116"/>
    </location>
</feature>
<evidence type="ECO:0000313" key="8">
    <source>
        <dbReference type="EMBL" id="KAL3533464.1"/>
    </source>
</evidence>
<dbReference type="Proteomes" id="UP001630127">
    <property type="component" value="Unassembled WGS sequence"/>
</dbReference>
<keyword evidence="9" id="KW-1185">Reference proteome</keyword>
<feature type="transmembrane region" description="Helical" evidence="7">
    <location>
        <begin position="532"/>
        <end position="557"/>
    </location>
</feature>
<dbReference type="InterPro" id="IPR000109">
    <property type="entry name" value="POT_fam"/>
</dbReference>
<dbReference type="EMBL" id="JBJUIK010000003">
    <property type="protein sequence ID" value="KAL3533464.1"/>
    <property type="molecule type" value="Genomic_DNA"/>
</dbReference>
<feature type="transmembrane region" description="Helical" evidence="7">
    <location>
        <begin position="447"/>
        <end position="468"/>
    </location>
</feature>
<evidence type="ECO:0000256" key="4">
    <source>
        <dbReference type="ARBA" id="ARBA00022989"/>
    </source>
</evidence>
<evidence type="ECO:0000256" key="1">
    <source>
        <dbReference type="ARBA" id="ARBA00004141"/>
    </source>
</evidence>
<dbReference type="AlphaFoldDB" id="A0ABD3AR04"/>
<dbReference type="InterPro" id="IPR036259">
    <property type="entry name" value="MFS_trans_sf"/>
</dbReference>
<comment type="caution">
    <text evidence="8">The sequence shown here is derived from an EMBL/GenBank/DDBJ whole genome shotgun (WGS) entry which is preliminary data.</text>
</comment>
<evidence type="ECO:0000256" key="7">
    <source>
        <dbReference type="SAM" id="Phobius"/>
    </source>
</evidence>
<feature type="transmembrane region" description="Helical" evidence="7">
    <location>
        <begin position="364"/>
        <end position="386"/>
    </location>
</feature>
<comment type="similarity">
    <text evidence="2">Belongs to the major facilitator superfamily. Proton-dependent oligopeptide transporter (POT/PTR) (TC 2.A.17) family.</text>
</comment>
<proteinExistence type="inferred from homology"/>
<dbReference type="GO" id="GO:0016020">
    <property type="term" value="C:membrane"/>
    <property type="evidence" value="ECO:0007669"/>
    <property type="project" value="UniProtKB-SubCell"/>
</dbReference>
<organism evidence="8 9">
    <name type="scientific">Cinchona calisaya</name>
    <dbReference type="NCBI Taxonomy" id="153742"/>
    <lineage>
        <taxon>Eukaryota</taxon>
        <taxon>Viridiplantae</taxon>
        <taxon>Streptophyta</taxon>
        <taxon>Embryophyta</taxon>
        <taxon>Tracheophyta</taxon>
        <taxon>Spermatophyta</taxon>
        <taxon>Magnoliopsida</taxon>
        <taxon>eudicotyledons</taxon>
        <taxon>Gunneridae</taxon>
        <taxon>Pentapetalae</taxon>
        <taxon>asterids</taxon>
        <taxon>lamiids</taxon>
        <taxon>Gentianales</taxon>
        <taxon>Rubiaceae</taxon>
        <taxon>Cinchonoideae</taxon>
        <taxon>Cinchoneae</taxon>
        <taxon>Cinchona</taxon>
    </lineage>
</organism>
<gene>
    <name evidence="8" type="ORF">ACH5RR_006985</name>
</gene>
<evidence type="ECO:0000313" key="9">
    <source>
        <dbReference type="Proteomes" id="UP001630127"/>
    </source>
</evidence>
<evidence type="ECO:0000256" key="2">
    <source>
        <dbReference type="ARBA" id="ARBA00005982"/>
    </source>
</evidence>
<feature type="transmembrane region" description="Helical" evidence="7">
    <location>
        <begin position="206"/>
        <end position="231"/>
    </location>
</feature>
<reference evidence="8 9" key="1">
    <citation type="submission" date="2024-11" db="EMBL/GenBank/DDBJ databases">
        <title>A near-complete genome assembly of Cinchona calisaya.</title>
        <authorList>
            <person name="Lian D.C."/>
            <person name="Zhao X.W."/>
            <person name="Wei L."/>
        </authorList>
    </citation>
    <scope>NUCLEOTIDE SEQUENCE [LARGE SCALE GENOMIC DNA]</scope>
    <source>
        <tissue evidence="8">Nenye</tissue>
    </source>
</reference>
<evidence type="ECO:0000256" key="3">
    <source>
        <dbReference type="ARBA" id="ARBA00022692"/>
    </source>
</evidence>
<evidence type="ECO:0000256" key="5">
    <source>
        <dbReference type="ARBA" id="ARBA00023136"/>
    </source>
</evidence>
<dbReference type="SUPFAM" id="SSF103473">
    <property type="entry name" value="MFS general substrate transporter"/>
    <property type="match status" value="1"/>
</dbReference>
<evidence type="ECO:0000256" key="6">
    <source>
        <dbReference type="ARBA" id="ARBA00044504"/>
    </source>
</evidence>
<name>A0ABD3AR04_9GENT</name>